<keyword evidence="3" id="KW-0810">Translation regulation</keyword>
<dbReference type="PANTHER" id="PTHR36427:SF3">
    <property type="entry name" value="LARGE RIBOSOMAL SUBUNIT PROTEIN UL1M"/>
    <property type="match status" value="1"/>
</dbReference>
<evidence type="ECO:0000256" key="6">
    <source>
        <dbReference type="RuleBase" id="RU000659"/>
    </source>
</evidence>
<accession>A0A2M6WWR1</accession>
<evidence type="ECO:0000256" key="7">
    <source>
        <dbReference type="SAM" id="MobiDB-lite"/>
    </source>
</evidence>
<evidence type="ECO:0000256" key="4">
    <source>
        <dbReference type="ARBA" id="ARBA00022980"/>
    </source>
</evidence>
<organism evidence="8 9">
    <name type="scientific">Candidatus Berkelbacteria bacterium CG10_big_fil_rev_8_21_14_0_10_41_12</name>
    <dbReference type="NCBI Taxonomy" id="1974513"/>
    <lineage>
        <taxon>Bacteria</taxon>
        <taxon>Candidatus Berkelbacteria</taxon>
    </lineage>
</organism>
<sequence length="303" mass="33429">MAKKKDIAVEGLEETVAGEAIREDDDIDREKSSQQSEDDQQVDLESAEHETETEEETPSEVNAVRTDNETARELNKSEIQGKKAPSKKVPALAKSKAKAKKIRSVKYKKASERIDRDRKYQVKEAIKLVKETSYSGFDGTIEIAVKVQKPKKKGAQENVRGIVKLPSGTAKKKNVIIFNEDLVEKIKKGWADFDVLVATPADMPKLAPLAKILGPKGKMPNPKSSTVTDNPKEAVEELSGQSIEYKIDAASNIHIPIAKISWDEEKILANYQVVMRALARLKILNATLSATMGPGVKVDIAKK</sequence>
<dbReference type="Gene3D" id="3.40.50.790">
    <property type="match status" value="2"/>
</dbReference>
<evidence type="ECO:0000256" key="2">
    <source>
        <dbReference type="ARBA" id="ARBA00022491"/>
    </source>
</evidence>
<protein>
    <recommendedName>
        <fullName evidence="6">Ribosomal protein</fullName>
    </recommendedName>
</protein>
<feature type="region of interest" description="Disordered" evidence="7">
    <location>
        <begin position="1"/>
        <end position="95"/>
    </location>
</feature>
<dbReference type="GO" id="GO:0006417">
    <property type="term" value="P:regulation of translation"/>
    <property type="evidence" value="ECO:0007669"/>
    <property type="project" value="UniProtKB-KW"/>
</dbReference>
<dbReference type="PROSITE" id="PS01199">
    <property type="entry name" value="RIBOSOMAL_L1"/>
    <property type="match status" value="1"/>
</dbReference>
<dbReference type="InterPro" id="IPR016095">
    <property type="entry name" value="Ribosomal_uL1_3-a/b-sand"/>
</dbReference>
<comment type="caution">
    <text evidence="8">The sequence shown here is derived from an EMBL/GenBank/DDBJ whole genome shotgun (WGS) entry which is preliminary data.</text>
</comment>
<dbReference type="SUPFAM" id="SSF56808">
    <property type="entry name" value="Ribosomal protein L1"/>
    <property type="match status" value="1"/>
</dbReference>
<dbReference type="GO" id="GO:1990904">
    <property type="term" value="C:ribonucleoprotein complex"/>
    <property type="evidence" value="ECO:0007669"/>
    <property type="project" value="UniProtKB-KW"/>
</dbReference>
<dbReference type="EMBL" id="PEZV01000027">
    <property type="protein sequence ID" value="PIT97222.1"/>
    <property type="molecule type" value="Genomic_DNA"/>
</dbReference>
<dbReference type="InterPro" id="IPR028364">
    <property type="entry name" value="Ribosomal_uL1/biogenesis"/>
</dbReference>
<reference evidence="9" key="1">
    <citation type="submission" date="2017-09" db="EMBL/GenBank/DDBJ databases">
        <title>Depth-based differentiation of microbial function through sediment-hosted aquifers and enrichment of novel symbionts in the deep terrestrial subsurface.</title>
        <authorList>
            <person name="Probst A.J."/>
            <person name="Ladd B."/>
            <person name="Jarett J.K."/>
            <person name="Geller-Mcgrath D.E."/>
            <person name="Sieber C.M.K."/>
            <person name="Emerson J.B."/>
            <person name="Anantharaman K."/>
            <person name="Thomas B.C."/>
            <person name="Malmstrom R."/>
            <person name="Stieglmeier M."/>
            <person name="Klingl A."/>
            <person name="Woyke T."/>
            <person name="Ryan C.M."/>
            <person name="Banfield J.F."/>
        </authorList>
    </citation>
    <scope>NUCLEOTIDE SEQUENCE [LARGE SCALE GENOMIC DNA]</scope>
</reference>
<evidence type="ECO:0000256" key="5">
    <source>
        <dbReference type="ARBA" id="ARBA00023274"/>
    </source>
</evidence>
<keyword evidence="5 6" id="KW-0687">Ribonucleoprotein</keyword>
<evidence type="ECO:0000313" key="9">
    <source>
        <dbReference type="Proteomes" id="UP000228596"/>
    </source>
</evidence>
<evidence type="ECO:0000256" key="3">
    <source>
        <dbReference type="ARBA" id="ARBA00022845"/>
    </source>
</evidence>
<comment type="similarity">
    <text evidence="1 6">Belongs to the universal ribosomal protein uL1 family.</text>
</comment>
<dbReference type="AlphaFoldDB" id="A0A2M6WWR1"/>
<dbReference type="Pfam" id="PF00687">
    <property type="entry name" value="Ribosomal_L1"/>
    <property type="match status" value="1"/>
</dbReference>
<dbReference type="InterPro" id="IPR023674">
    <property type="entry name" value="Ribosomal_uL1-like"/>
</dbReference>
<proteinExistence type="inferred from homology"/>
<name>A0A2M6WWR1_9BACT</name>
<dbReference type="InterPro" id="IPR023673">
    <property type="entry name" value="Ribosomal_uL1_CS"/>
</dbReference>
<dbReference type="CDD" id="cd00403">
    <property type="entry name" value="Ribosomal_L1"/>
    <property type="match status" value="1"/>
</dbReference>
<dbReference type="Gene3D" id="3.30.190.20">
    <property type="match status" value="2"/>
</dbReference>
<dbReference type="Proteomes" id="UP000228596">
    <property type="component" value="Unassembled WGS sequence"/>
</dbReference>
<dbReference type="GO" id="GO:0005840">
    <property type="term" value="C:ribosome"/>
    <property type="evidence" value="ECO:0007669"/>
    <property type="project" value="UniProtKB-KW"/>
</dbReference>
<keyword evidence="4 6" id="KW-0689">Ribosomal protein</keyword>
<gene>
    <name evidence="8" type="ORF">COT77_02530</name>
</gene>
<evidence type="ECO:0000256" key="1">
    <source>
        <dbReference type="ARBA" id="ARBA00010531"/>
    </source>
</evidence>
<dbReference type="PANTHER" id="PTHR36427">
    <property type="entry name" value="54S RIBOSOMAL PROTEIN L1, MITOCHONDRIAL"/>
    <property type="match status" value="1"/>
</dbReference>
<feature type="compositionally biased region" description="Basic and acidic residues" evidence="7">
    <location>
        <begin position="66"/>
        <end position="81"/>
    </location>
</feature>
<evidence type="ECO:0000313" key="8">
    <source>
        <dbReference type="EMBL" id="PIT97222.1"/>
    </source>
</evidence>
<keyword evidence="2" id="KW-0678">Repressor</keyword>